<evidence type="ECO:0000313" key="2">
    <source>
        <dbReference type="Proteomes" id="UP000002624"/>
    </source>
</evidence>
<name>C6H7H9_AJECH</name>
<accession>C6H7H9</accession>
<dbReference type="VEuPathDB" id="FungiDB:HCDG_02380"/>
<dbReference type="AlphaFoldDB" id="C6H7H9"/>
<dbReference type="EMBL" id="GG692420">
    <property type="protein sequence ID" value="EER44350.1"/>
    <property type="molecule type" value="Genomic_DNA"/>
</dbReference>
<sequence length="215" mass="24633">MPSFNEKTRRYIGDPTFTTKPQGQTRADWIDTRYQMSIRSSCLKNPLGVFHNRIRMVHNPLVIRDFPNISVKPLHVKMIKKGRSARRIIDCRGQPRSIKAGTSCLESIFPLLHRHRVEHSEYMDYPEIGRCHPFRFGAIGTPCLPLAKTPPIAFVYFAPVRCRFRSLFSATPHLAFPEAEFVLAILVPWRIGELVIGQCPDSQKSEKDAILHSHS</sequence>
<organism evidence="1 2">
    <name type="scientific">Ajellomyces capsulatus (strain H143)</name>
    <name type="common">Darling's disease fungus</name>
    <name type="synonym">Histoplasma capsulatum</name>
    <dbReference type="NCBI Taxonomy" id="544712"/>
    <lineage>
        <taxon>Eukaryota</taxon>
        <taxon>Fungi</taxon>
        <taxon>Dikarya</taxon>
        <taxon>Ascomycota</taxon>
        <taxon>Pezizomycotina</taxon>
        <taxon>Eurotiomycetes</taxon>
        <taxon>Eurotiomycetidae</taxon>
        <taxon>Onygenales</taxon>
        <taxon>Ajellomycetaceae</taxon>
        <taxon>Histoplasma</taxon>
    </lineage>
</organism>
<protein>
    <submittedName>
        <fullName evidence="1">Uncharacterized protein</fullName>
    </submittedName>
</protein>
<gene>
    <name evidence="1" type="ORF">HCDG_02380</name>
</gene>
<proteinExistence type="predicted"/>
<dbReference type="HOGENOM" id="CLU_1282921_0_0_1"/>
<evidence type="ECO:0000313" key="1">
    <source>
        <dbReference type="EMBL" id="EER44350.1"/>
    </source>
</evidence>
<reference evidence="2" key="1">
    <citation type="submission" date="2009-05" db="EMBL/GenBank/DDBJ databases">
        <title>The genome sequence of Ajellomyces capsulatus strain H143.</title>
        <authorList>
            <person name="Champion M."/>
            <person name="Cuomo C.A."/>
            <person name="Ma L.-J."/>
            <person name="Henn M.R."/>
            <person name="Sil A."/>
            <person name="Goldman B."/>
            <person name="Young S.K."/>
            <person name="Kodira C.D."/>
            <person name="Zeng Q."/>
            <person name="Koehrsen M."/>
            <person name="Alvarado L."/>
            <person name="Berlin A.M."/>
            <person name="Borenstein D."/>
            <person name="Chen Z."/>
            <person name="Engels R."/>
            <person name="Freedman E."/>
            <person name="Gellesch M."/>
            <person name="Goldberg J."/>
            <person name="Griggs A."/>
            <person name="Gujja S."/>
            <person name="Heiman D.I."/>
            <person name="Hepburn T.A."/>
            <person name="Howarth C."/>
            <person name="Jen D."/>
            <person name="Larson L."/>
            <person name="Lewis B."/>
            <person name="Mehta T."/>
            <person name="Park D."/>
            <person name="Pearson M."/>
            <person name="Roberts A."/>
            <person name="Saif S."/>
            <person name="Shea T.D."/>
            <person name="Shenoy N."/>
            <person name="Sisk P."/>
            <person name="Stolte C."/>
            <person name="Sykes S."/>
            <person name="Walk T."/>
            <person name="White J."/>
            <person name="Yandava C."/>
            <person name="Klein B."/>
            <person name="McEwen J.G."/>
            <person name="Puccia R."/>
            <person name="Goldman G.H."/>
            <person name="Felipe M.S."/>
            <person name="Nino-Vega G."/>
            <person name="San-Blas G."/>
            <person name="Taylor J.W."/>
            <person name="Mendoza L."/>
            <person name="Galagan J.E."/>
            <person name="Nusbaum C."/>
            <person name="Birren B.W."/>
        </authorList>
    </citation>
    <scope>NUCLEOTIDE SEQUENCE [LARGE SCALE GENOMIC DNA]</scope>
    <source>
        <strain evidence="2">H143</strain>
    </source>
</reference>
<dbReference type="Proteomes" id="UP000002624">
    <property type="component" value="Unassembled WGS sequence"/>
</dbReference>